<accession>A0A6G8RZQ8</accession>
<protein>
    <submittedName>
        <fullName evidence="1">Uncharacterized protein</fullName>
    </submittedName>
</protein>
<dbReference type="AlphaFoldDB" id="A0A6G8RZQ8"/>
<gene>
    <name evidence="1" type="ORF">G8E00_04935</name>
</gene>
<evidence type="ECO:0000313" key="1">
    <source>
        <dbReference type="EMBL" id="QIO07436.1"/>
    </source>
</evidence>
<dbReference type="Proteomes" id="UP000502297">
    <property type="component" value="Chromosome"/>
</dbReference>
<organism evidence="1 2">
    <name type="scientific">Acinetobacter shaoyimingii</name>
    <dbReference type="NCBI Taxonomy" id="2715164"/>
    <lineage>
        <taxon>Bacteria</taxon>
        <taxon>Pseudomonadati</taxon>
        <taxon>Pseudomonadota</taxon>
        <taxon>Gammaproteobacteria</taxon>
        <taxon>Moraxellales</taxon>
        <taxon>Moraxellaceae</taxon>
        <taxon>Acinetobacter</taxon>
    </lineage>
</organism>
<proteinExistence type="predicted"/>
<name>A0A6G8RZQ8_9GAMM</name>
<evidence type="ECO:0000313" key="2">
    <source>
        <dbReference type="Proteomes" id="UP000502297"/>
    </source>
</evidence>
<keyword evidence="2" id="KW-1185">Reference proteome</keyword>
<dbReference type="EMBL" id="CP049801">
    <property type="protein sequence ID" value="QIO07436.1"/>
    <property type="molecule type" value="Genomic_DNA"/>
</dbReference>
<sequence>MNALFFSLPFAVSASTVYANPVELQALSDQELSDVNGQALLSLSYISPTDAENKMAGNVVGFYKLGMEADVKLNANIRSLQLGCGGINGAGNCDIDIDNLSLSGVSDTRDGRASSSAVLTNPFVEFAIKNPNSSSTREVVGLRLSAEKVLGLLTMGEENSDKPNGINSLSGYLKILPTTGVASTTVRSMTYNDTKMNIDGNIRLLLNTGSGSGYSTNDYDLGLESASANLSVNGTTITGSRMNSANLTGVATIGGLDFSGRIVARLNSALVNWLPVPISARGQITGLTADLKISENLGFIHKLPVNNPFSLSLQSQSVFWPGATVAANRGWWLALEDGIDIGQVTPSNTIDISDDILKQVVPHISQYLKNNPSYCPLVSCAITGLNIGNVNLTGSKPLNFPIQDLKLATQTFAPNCYGNLKFC</sequence>
<dbReference type="KEGG" id="asha:G8E00_04935"/>
<reference evidence="1 2" key="1">
    <citation type="submission" date="2020-03" db="EMBL/GenBank/DDBJ databases">
        <authorList>
            <person name="Zhu W."/>
        </authorList>
    </citation>
    <scope>NUCLEOTIDE SEQUENCE [LARGE SCALE GENOMIC DNA]</scope>
    <source>
        <strain evidence="1 2">323-1</strain>
    </source>
</reference>